<dbReference type="PANTHER" id="PTHR30055:SF234">
    <property type="entry name" value="HTH-TYPE TRANSCRIPTIONAL REGULATOR BETI"/>
    <property type="match status" value="1"/>
</dbReference>
<dbReference type="AlphaFoldDB" id="A0A5C8NFY1"/>
<dbReference type="OrthoDB" id="4550691at2"/>
<dbReference type="Gene3D" id="1.10.357.10">
    <property type="entry name" value="Tetracycline Repressor, domain 2"/>
    <property type="match status" value="1"/>
</dbReference>
<keyword evidence="7" id="KW-1185">Reference proteome</keyword>
<dbReference type="InterPro" id="IPR050109">
    <property type="entry name" value="HTH-type_TetR-like_transc_reg"/>
</dbReference>
<dbReference type="PANTHER" id="PTHR30055">
    <property type="entry name" value="HTH-TYPE TRANSCRIPTIONAL REGULATOR RUTR"/>
    <property type="match status" value="1"/>
</dbReference>
<comment type="caution">
    <text evidence="6">The sequence shown here is derived from an EMBL/GenBank/DDBJ whole genome shotgun (WGS) entry which is preliminary data.</text>
</comment>
<organism evidence="6 7">
    <name type="scientific">Aeromicrobium terrae</name>
    <dbReference type="NCBI Taxonomy" id="2498846"/>
    <lineage>
        <taxon>Bacteria</taxon>
        <taxon>Bacillati</taxon>
        <taxon>Actinomycetota</taxon>
        <taxon>Actinomycetes</taxon>
        <taxon>Propionibacteriales</taxon>
        <taxon>Nocardioidaceae</taxon>
        <taxon>Aeromicrobium</taxon>
    </lineage>
</organism>
<name>A0A5C8NFY1_9ACTN</name>
<evidence type="ECO:0000256" key="2">
    <source>
        <dbReference type="ARBA" id="ARBA00023125"/>
    </source>
</evidence>
<dbReference type="GO" id="GO:0003700">
    <property type="term" value="F:DNA-binding transcription factor activity"/>
    <property type="evidence" value="ECO:0007669"/>
    <property type="project" value="TreeGrafter"/>
</dbReference>
<dbReference type="Pfam" id="PF00440">
    <property type="entry name" value="TetR_N"/>
    <property type="match status" value="1"/>
</dbReference>
<dbReference type="EMBL" id="VDUX01000008">
    <property type="protein sequence ID" value="TXL57234.1"/>
    <property type="molecule type" value="Genomic_DNA"/>
</dbReference>
<keyword evidence="1" id="KW-0805">Transcription regulation</keyword>
<dbReference type="InterPro" id="IPR036271">
    <property type="entry name" value="Tet_transcr_reg_TetR-rel_C_sf"/>
</dbReference>
<evidence type="ECO:0000259" key="5">
    <source>
        <dbReference type="PROSITE" id="PS50977"/>
    </source>
</evidence>
<dbReference type="Proteomes" id="UP000321571">
    <property type="component" value="Unassembled WGS sequence"/>
</dbReference>
<gene>
    <name evidence="6" type="ORF">FHP06_14395</name>
</gene>
<feature type="domain" description="HTH tetR-type" evidence="5">
    <location>
        <begin position="24"/>
        <end position="84"/>
    </location>
</feature>
<evidence type="ECO:0000313" key="7">
    <source>
        <dbReference type="Proteomes" id="UP000321571"/>
    </source>
</evidence>
<evidence type="ECO:0000256" key="1">
    <source>
        <dbReference type="ARBA" id="ARBA00023015"/>
    </source>
</evidence>
<feature type="DNA-binding region" description="H-T-H motif" evidence="4">
    <location>
        <begin position="47"/>
        <end position="66"/>
    </location>
</feature>
<dbReference type="SUPFAM" id="SSF48498">
    <property type="entry name" value="Tetracyclin repressor-like, C-terminal domain"/>
    <property type="match status" value="1"/>
</dbReference>
<dbReference type="PROSITE" id="PS50977">
    <property type="entry name" value="HTH_TETR_2"/>
    <property type="match status" value="1"/>
</dbReference>
<accession>A0A5C8NFY1</accession>
<evidence type="ECO:0000256" key="3">
    <source>
        <dbReference type="ARBA" id="ARBA00023163"/>
    </source>
</evidence>
<dbReference type="InterPro" id="IPR009057">
    <property type="entry name" value="Homeodomain-like_sf"/>
</dbReference>
<proteinExistence type="predicted"/>
<evidence type="ECO:0000256" key="4">
    <source>
        <dbReference type="PROSITE-ProRule" id="PRU00335"/>
    </source>
</evidence>
<dbReference type="SUPFAM" id="SSF46689">
    <property type="entry name" value="Homeodomain-like"/>
    <property type="match status" value="1"/>
</dbReference>
<protein>
    <submittedName>
        <fullName evidence="6">TetR/AcrR family transcriptional regulator</fullName>
    </submittedName>
</protein>
<keyword evidence="2 4" id="KW-0238">DNA-binding</keyword>
<keyword evidence="3" id="KW-0804">Transcription</keyword>
<sequence length="214" mass="23022">MCSKVGKVPTVTKRRPYAARVPREVRREQLLDAAIAIIDRDGYGGVSIDAIAREVGVTRPVVYGVFDGLGPLLSALLDRQESRALGQLEDAFAEASGAGSLEEIVVGTATRMVEAVTSDPQTWRPILLAPHGTPGPVRDRIDGDREAIRRRIAELAELGVPGTADVELLSHAVVAVLEHFGRLLLEDPDRFSADRLVAGVRAVLTLVEPPAPRE</sequence>
<dbReference type="InterPro" id="IPR001647">
    <property type="entry name" value="HTH_TetR"/>
</dbReference>
<evidence type="ECO:0000313" key="6">
    <source>
        <dbReference type="EMBL" id="TXL57234.1"/>
    </source>
</evidence>
<dbReference type="GO" id="GO:0000976">
    <property type="term" value="F:transcription cis-regulatory region binding"/>
    <property type="evidence" value="ECO:0007669"/>
    <property type="project" value="TreeGrafter"/>
</dbReference>
<reference evidence="6 7" key="1">
    <citation type="submission" date="2019-06" db="EMBL/GenBank/DDBJ databases">
        <title>Aeromicrobium sp. nov., isolated from a maize field.</title>
        <authorList>
            <person name="Lin S.-Y."/>
            <person name="Tsai C.-F."/>
            <person name="Young C.-C."/>
        </authorList>
    </citation>
    <scope>NUCLEOTIDE SEQUENCE [LARGE SCALE GENOMIC DNA]</scope>
    <source>
        <strain evidence="6 7">CC-CFT486</strain>
    </source>
</reference>